<evidence type="ECO:0000256" key="2">
    <source>
        <dbReference type="ARBA" id="ARBA00023125"/>
    </source>
</evidence>
<dbReference type="Gene3D" id="1.10.10.60">
    <property type="entry name" value="Homeodomain-like"/>
    <property type="match status" value="2"/>
</dbReference>
<dbReference type="SUPFAM" id="SSF51215">
    <property type="entry name" value="Regulatory protein AraC"/>
    <property type="match status" value="1"/>
</dbReference>
<dbReference type="RefSeq" id="WP_344916195.1">
    <property type="nucleotide sequence ID" value="NZ_BAAAYO010000018.1"/>
</dbReference>
<keyword evidence="6" id="KW-1185">Reference proteome</keyword>
<evidence type="ECO:0000256" key="3">
    <source>
        <dbReference type="ARBA" id="ARBA00023163"/>
    </source>
</evidence>
<organism evidence="5 6">
    <name type="scientific">Paenibacillus hodogayensis</name>
    <dbReference type="NCBI Taxonomy" id="279208"/>
    <lineage>
        <taxon>Bacteria</taxon>
        <taxon>Bacillati</taxon>
        <taxon>Bacillota</taxon>
        <taxon>Bacilli</taxon>
        <taxon>Bacillales</taxon>
        <taxon>Paenibacillaceae</taxon>
        <taxon>Paenibacillus</taxon>
    </lineage>
</organism>
<dbReference type="EMBL" id="JBHMAG010000015">
    <property type="protein sequence ID" value="MFB9754405.1"/>
    <property type="molecule type" value="Genomic_DNA"/>
</dbReference>
<sequence>MLKLESVYLDDMMPDWRKKAEATLTDILILATHGKVNYTLEGETVALEKGELLFIRKGVIRAGENAPEGPHQKYSAHFRLDERGRELLEGVGAYRKLKAHSFDYMKQRFTILAQHWFGRKLYAGIICEGIAVELLGCFVQETVEGRIASAKLRLMGEVQDYIAAHYREPIRIEELSQLVDRAPNYVTQSFKEVTGMTPISYLHQVRIHAARDLILNTRMTIGEVADYLGYSDQAHFNRMFKKIMGYPPSSVLREVQRAR</sequence>
<dbReference type="InterPro" id="IPR037923">
    <property type="entry name" value="HTH-like"/>
</dbReference>
<feature type="domain" description="HTH araC/xylS-type" evidence="4">
    <location>
        <begin position="156"/>
        <end position="254"/>
    </location>
</feature>
<evidence type="ECO:0000259" key="4">
    <source>
        <dbReference type="PROSITE" id="PS01124"/>
    </source>
</evidence>
<dbReference type="SUPFAM" id="SSF46689">
    <property type="entry name" value="Homeodomain-like"/>
    <property type="match status" value="2"/>
</dbReference>
<dbReference type="PANTHER" id="PTHR43280:SF34">
    <property type="entry name" value="ARAC-FAMILY TRANSCRIPTIONAL REGULATOR"/>
    <property type="match status" value="1"/>
</dbReference>
<name>A0ABV5W1J7_9BACL</name>
<dbReference type="PROSITE" id="PS01124">
    <property type="entry name" value="HTH_ARAC_FAMILY_2"/>
    <property type="match status" value="1"/>
</dbReference>
<dbReference type="Proteomes" id="UP001589619">
    <property type="component" value="Unassembled WGS sequence"/>
</dbReference>
<dbReference type="InterPro" id="IPR009057">
    <property type="entry name" value="Homeodomain-like_sf"/>
</dbReference>
<keyword evidence="1" id="KW-0805">Transcription regulation</keyword>
<protein>
    <submittedName>
        <fullName evidence="5">AraC family transcriptional regulator</fullName>
    </submittedName>
</protein>
<dbReference type="PROSITE" id="PS00041">
    <property type="entry name" value="HTH_ARAC_FAMILY_1"/>
    <property type="match status" value="1"/>
</dbReference>
<keyword evidence="3" id="KW-0804">Transcription</keyword>
<keyword evidence="2" id="KW-0238">DNA-binding</keyword>
<evidence type="ECO:0000313" key="5">
    <source>
        <dbReference type="EMBL" id="MFB9754405.1"/>
    </source>
</evidence>
<dbReference type="InterPro" id="IPR018060">
    <property type="entry name" value="HTH_AraC"/>
</dbReference>
<accession>A0ABV5W1J7</accession>
<dbReference type="Pfam" id="PF02311">
    <property type="entry name" value="AraC_binding"/>
    <property type="match status" value="1"/>
</dbReference>
<dbReference type="SMART" id="SM00342">
    <property type="entry name" value="HTH_ARAC"/>
    <property type="match status" value="1"/>
</dbReference>
<dbReference type="InterPro" id="IPR018062">
    <property type="entry name" value="HTH_AraC-typ_CS"/>
</dbReference>
<dbReference type="PANTHER" id="PTHR43280">
    <property type="entry name" value="ARAC-FAMILY TRANSCRIPTIONAL REGULATOR"/>
    <property type="match status" value="1"/>
</dbReference>
<reference evidence="5 6" key="1">
    <citation type="submission" date="2024-09" db="EMBL/GenBank/DDBJ databases">
        <authorList>
            <person name="Sun Q."/>
            <person name="Mori K."/>
        </authorList>
    </citation>
    <scope>NUCLEOTIDE SEQUENCE [LARGE SCALE GENOMIC DNA]</scope>
    <source>
        <strain evidence="5 6">JCM 12520</strain>
    </source>
</reference>
<dbReference type="InterPro" id="IPR003313">
    <property type="entry name" value="AraC-bd"/>
</dbReference>
<dbReference type="Pfam" id="PF12833">
    <property type="entry name" value="HTH_18"/>
    <property type="match status" value="1"/>
</dbReference>
<evidence type="ECO:0000313" key="6">
    <source>
        <dbReference type="Proteomes" id="UP001589619"/>
    </source>
</evidence>
<evidence type="ECO:0000256" key="1">
    <source>
        <dbReference type="ARBA" id="ARBA00023015"/>
    </source>
</evidence>
<comment type="caution">
    <text evidence="5">The sequence shown here is derived from an EMBL/GenBank/DDBJ whole genome shotgun (WGS) entry which is preliminary data.</text>
</comment>
<proteinExistence type="predicted"/>
<gene>
    <name evidence="5" type="ORF">ACFFNY_22775</name>
</gene>